<evidence type="ECO:0000256" key="3">
    <source>
        <dbReference type="HAMAP-Rule" id="MF_03054"/>
    </source>
</evidence>
<name>A0A8H5BPH2_9AGAR</name>
<dbReference type="AlphaFoldDB" id="A0A8H5BPH2"/>
<dbReference type="Pfam" id="PF10288">
    <property type="entry name" value="CTU2"/>
    <property type="match status" value="1"/>
</dbReference>
<evidence type="ECO:0000313" key="4">
    <source>
        <dbReference type="EMBL" id="KAF5327152.1"/>
    </source>
</evidence>
<dbReference type="HAMAP" id="MF_03054">
    <property type="entry name" value="CTU2"/>
    <property type="match status" value="1"/>
</dbReference>
<comment type="subcellular location">
    <subcellularLocation>
        <location evidence="3">Cytoplasm</location>
    </subcellularLocation>
</comment>
<protein>
    <recommendedName>
        <fullName evidence="3">Cytoplasmic tRNA 2-thiolation protein 2</fullName>
    </recommendedName>
</protein>
<comment type="function">
    <text evidence="3">Plays a central role in 2-thiolation of mcm(5)S(2)U at tRNA wobble positions of tRNA(Lys), tRNA(Glu) and tRNA(Gln). May act by forming a heterodimer with NCS6 that ligates sulfur from thiocarboxylated URM1 onto the uridine of tRNAs at wobble position. Prior mcm(5) tRNA modification by the elongator complex is required for 2-thiolation. May also be involved in protein urmylation.</text>
</comment>
<comment type="pathway">
    <text evidence="3">tRNA modification; 5-methoxycarbonylmethyl-2-thiouridine-tRNA biosynthesis.</text>
</comment>
<dbReference type="PANTHER" id="PTHR20882:SF14">
    <property type="entry name" value="CYTOPLASMIC TRNA 2-THIOLATION PROTEIN 2"/>
    <property type="match status" value="1"/>
</dbReference>
<dbReference type="GO" id="GO:0016779">
    <property type="term" value="F:nucleotidyltransferase activity"/>
    <property type="evidence" value="ECO:0007669"/>
    <property type="project" value="UniProtKB-UniRule"/>
</dbReference>
<reference evidence="4 5" key="1">
    <citation type="journal article" date="2020" name="ISME J.">
        <title>Uncovering the hidden diversity of litter-decomposition mechanisms in mushroom-forming fungi.</title>
        <authorList>
            <person name="Floudas D."/>
            <person name="Bentzer J."/>
            <person name="Ahren D."/>
            <person name="Johansson T."/>
            <person name="Persson P."/>
            <person name="Tunlid A."/>
        </authorList>
    </citation>
    <scope>NUCLEOTIDE SEQUENCE [LARGE SCALE GENOMIC DNA]</scope>
    <source>
        <strain evidence="4 5">CBS 101986</strain>
    </source>
</reference>
<dbReference type="GO" id="GO:0032447">
    <property type="term" value="P:protein urmylation"/>
    <property type="evidence" value="ECO:0007669"/>
    <property type="project" value="UniProtKB-UniRule"/>
</dbReference>
<evidence type="ECO:0000256" key="2">
    <source>
        <dbReference type="ARBA" id="ARBA00022694"/>
    </source>
</evidence>
<keyword evidence="5" id="KW-1185">Reference proteome</keyword>
<keyword evidence="2 3" id="KW-0819">tRNA processing</keyword>
<evidence type="ECO:0000313" key="5">
    <source>
        <dbReference type="Proteomes" id="UP000567179"/>
    </source>
</evidence>
<sequence length="482" mass="52635">MTSCENPNVDKDVLMTRRQKFDGKTKVCVKCKENTGNIVIRYAVYCKSCFFPLIQTRFRKSLEPSINATPDGPRRKGLKAAGSLVVAFSGGTSSTALLDLVAKTYFAPRENDEHARGGKEHPRNLDKQIWKGKPIVCYVDVSGAFPEEESRTENMRAVVDGYPGSPFEFLPLKLEDAFDKSWWAQTKGGDLSELGQSLGLDISDEAFYAAIKTLIRVLLLNTAAGRGASHLLLGTSLTSLSVNLISGIAQGAGFSVAEEANEEWVPRPSRGLTIRVLRPLRDIGMKECAMWDWWCGLRLVGSPRKYVHGGGRNSIGTLTRDFIFGLESDYPATVSTVARTCAKLTPKEGSDGICVMCERPAQHGVQDWKSSISIRSYHEASSAVTGRTRPPHLTEEEIANLVKASPDSSSTPVPSLTPRLCYACHTTLTSRSSRGTTVLPSGQSLHAVPAPVWVRNAVAPDVKPLSRDSMKAQISEFLLDDD</sequence>
<dbReference type="GO" id="GO:0016783">
    <property type="term" value="F:sulfurtransferase activity"/>
    <property type="evidence" value="ECO:0007669"/>
    <property type="project" value="TreeGrafter"/>
</dbReference>
<dbReference type="PANTHER" id="PTHR20882">
    <property type="entry name" value="CYTOPLASMIC TRNA 2-THIOLATION PROTEIN 2"/>
    <property type="match status" value="1"/>
</dbReference>
<comment type="caution">
    <text evidence="4">The sequence shown here is derived from an EMBL/GenBank/DDBJ whole genome shotgun (WGS) entry which is preliminary data.</text>
</comment>
<dbReference type="OrthoDB" id="25129at2759"/>
<keyword evidence="1 3" id="KW-0963">Cytoplasm</keyword>
<dbReference type="GO" id="GO:0000049">
    <property type="term" value="F:tRNA binding"/>
    <property type="evidence" value="ECO:0007669"/>
    <property type="project" value="InterPro"/>
</dbReference>
<dbReference type="GO" id="GO:0005829">
    <property type="term" value="C:cytosol"/>
    <property type="evidence" value="ECO:0007669"/>
    <property type="project" value="TreeGrafter"/>
</dbReference>
<dbReference type="UniPathway" id="UPA00988"/>
<dbReference type="SUPFAM" id="SSF52402">
    <property type="entry name" value="Adenine nucleotide alpha hydrolases-like"/>
    <property type="match status" value="1"/>
</dbReference>
<proteinExistence type="inferred from homology"/>
<organism evidence="4 5">
    <name type="scientific">Psilocybe cf. subviscida</name>
    <dbReference type="NCBI Taxonomy" id="2480587"/>
    <lineage>
        <taxon>Eukaryota</taxon>
        <taxon>Fungi</taxon>
        <taxon>Dikarya</taxon>
        <taxon>Basidiomycota</taxon>
        <taxon>Agaricomycotina</taxon>
        <taxon>Agaricomycetes</taxon>
        <taxon>Agaricomycetidae</taxon>
        <taxon>Agaricales</taxon>
        <taxon>Agaricineae</taxon>
        <taxon>Strophariaceae</taxon>
        <taxon>Psilocybe</taxon>
    </lineage>
</organism>
<comment type="similarity">
    <text evidence="3">Belongs to the CTU2/NCS2 family.</text>
</comment>
<dbReference type="Proteomes" id="UP000567179">
    <property type="component" value="Unassembled WGS sequence"/>
</dbReference>
<dbReference type="Gene3D" id="3.40.50.620">
    <property type="entry name" value="HUPs"/>
    <property type="match status" value="1"/>
</dbReference>
<evidence type="ECO:0000256" key="1">
    <source>
        <dbReference type="ARBA" id="ARBA00022490"/>
    </source>
</evidence>
<accession>A0A8H5BPH2</accession>
<dbReference type="GO" id="GO:0002143">
    <property type="term" value="P:tRNA wobble position uridine thiolation"/>
    <property type="evidence" value="ECO:0007669"/>
    <property type="project" value="TreeGrafter"/>
</dbReference>
<dbReference type="EMBL" id="JAACJJ010000014">
    <property type="protein sequence ID" value="KAF5327152.1"/>
    <property type="molecule type" value="Genomic_DNA"/>
</dbReference>
<dbReference type="InterPro" id="IPR014729">
    <property type="entry name" value="Rossmann-like_a/b/a_fold"/>
</dbReference>
<gene>
    <name evidence="3" type="primary">NCS2</name>
    <name evidence="3" type="synonym">CTU2</name>
    <name evidence="4" type="ORF">D9619_004895</name>
</gene>
<dbReference type="InterPro" id="IPR019407">
    <property type="entry name" value="CTU2"/>
</dbReference>